<dbReference type="EMBL" id="CP014503">
    <property type="protein sequence ID" value="ANB15926.1"/>
    <property type="molecule type" value="Genomic_DNA"/>
</dbReference>
<feature type="compositionally biased region" description="Polar residues" evidence="2">
    <location>
        <begin position="51"/>
        <end position="64"/>
    </location>
</feature>
<keyword evidence="4" id="KW-0067">ATP-binding</keyword>
<keyword evidence="4" id="KW-0547">Nucleotide-binding</keyword>
<evidence type="ECO:0000313" key="4">
    <source>
        <dbReference type="EMBL" id="ANB15926.1"/>
    </source>
</evidence>
<sequence length="320" mass="33929">MVFRSDGVDPAGKNHPGMDEIDLAKAMECPGVLERLENYFQEVGYKRDRAGNTTGPDLSGSGSATVGAGLGAGPGAHTRASAGAGPGPDSGPGAGSPAPSVTRITTRDSSGTATGKPETSAGSSKTSDTVDSVGKGKPLPSEFNADENLEVLLRALGQSGNGPFPRNATQEDMYHPAVSFKDLVVKGRPSEPGPIPTVFELGKKILLFPVSVFKLFAKKEYPTILHGLDGIVYPGEMLLVLGANNAGCSTLLKTLSGHINDYSLVDGSVCYDSMTLDSLRRSSYRSQVIYNSSSKYTFDCQKFIIWWPIFVYILYSYSQV</sequence>
<reference evidence="4 5" key="1">
    <citation type="submission" date="2016-02" db="EMBL/GenBank/DDBJ databases">
        <title>Complete genome sequence and transcriptome regulation of the pentose utilising yeast Sugiyamaella lignohabitans.</title>
        <authorList>
            <person name="Bellasio M."/>
            <person name="Peymann A."/>
            <person name="Valli M."/>
            <person name="Sipitzky M."/>
            <person name="Graf A."/>
            <person name="Sauer M."/>
            <person name="Marx H."/>
            <person name="Mattanovich D."/>
        </authorList>
    </citation>
    <scope>NUCLEOTIDE SEQUENCE [LARGE SCALE GENOMIC DNA]</scope>
    <source>
        <strain evidence="4 5">CBS 10342</strain>
    </source>
</reference>
<accession>A0A167G036</accession>
<dbReference type="GO" id="GO:0016887">
    <property type="term" value="F:ATP hydrolysis activity"/>
    <property type="evidence" value="ECO:0007669"/>
    <property type="project" value="InterPro"/>
</dbReference>
<dbReference type="KEGG" id="slb:AWJ20_3570"/>
<evidence type="ECO:0000313" key="5">
    <source>
        <dbReference type="Proteomes" id="UP000189580"/>
    </source>
</evidence>
<dbReference type="GO" id="GO:0005524">
    <property type="term" value="F:ATP binding"/>
    <property type="evidence" value="ECO:0007669"/>
    <property type="project" value="UniProtKB-KW"/>
</dbReference>
<feature type="compositionally biased region" description="Polar residues" evidence="2">
    <location>
        <begin position="102"/>
        <end position="113"/>
    </location>
</feature>
<proteinExistence type="predicted"/>
<feature type="compositionally biased region" description="Polar residues" evidence="2">
    <location>
        <begin position="120"/>
        <end position="130"/>
    </location>
</feature>
<name>A0A167G036_9ASCO</name>
<dbReference type="SUPFAM" id="SSF52540">
    <property type="entry name" value="P-loop containing nucleoside triphosphate hydrolases"/>
    <property type="match status" value="1"/>
</dbReference>
<dbReference type="AlphaFoldDB" id="A0A167G036"/>
<feature type="compositionally biased region" description="Gly residues" evidence="2">
    <location>
        <begin position="84"/>
        <end position="94"/>
    </location>
</feature>
<dbReference type="Proteomes" id="UP000189580">
    <property type="component" value="Chromosome b"/>
</dbReference>
<dbReference type="RefSeq" id="XP_018738403.1">
    <property type="nucleotide sequence ID" value="XM_018880599.1"/>
</dbReference>
<evidence type="ECO:0000259" key="3">
    <source>
        <dbReference type="Pfam" id="PF00005"/>
    </source>
</evidence>
<keyword evidence="1" id="KW-0813">Transport</keyword>
<evidence type="ECO:0000256" key="2">
    <source>
        <dbReference type="SAM" id="MobiDB-lite"/>
    </source>
</evidence>
<dbReference type="GeneID" id="30035607"/>
<feature type="region of interest" description="Disordered" evidence="2">
    <location>
        <begin position="47"/>
        <end position="144"/>
    </location>
</feature>
<keyword evidence="5" id="KW-1185">Reference proteome</keyword>
<dbReference type="Pfam" id="PF00005">
    <property type="entry name" value="ABC_tran"/>
    <property type="match status" value="1"/>
</dbReference>
<feature type="domain" description="ABC transporter" evidence="3">
    <location>
        <begin position="225"/>
        <end position="293"/>
    </location>
</feature>
<dbReference type="OrthoDB" id="6500128at2759"/>
<organism evidence="4 5">
    <name type="scientific">Sugiyamaella lignohabitans</name>
    <dbReference type="NCBI Taxonomy" id="796027"/>
    <lineage>
        <taxon>Eukaryota</taxon>
        <taxon>Fungi</taxon>
        <taxon>Dikarya</taxon>
        <taxon>Ascomycota</taxon>
        <taxon>Saccharomycotina</taxon>
        <taxon>Dipodascomycetes</taxon>
        <taxon>Dipodascales</taxon>
        <taxon>Trichomonascaceae</taxon>
        <taxon>Sugiyamaella</taxon>
    </lineage>
</organism>
<gene>
    <name evidence="4" type="primary">PDR12</name>
    <name evidence="4" type="ORF">AWJ20_3570</name>
</gene>
<dbReference type="InterPro" id="IPR027417">
    <property type="entry name" value="P-loop_NTPase"/>
</dbReference>
<dbReference type="Gene3D" id="3.40.50.300">
    <property type="entry name" value="P-loop containing nucleotide triphosphate hydrolases"/>
    <property type="match status" value="1"/>
</dbReference>
<dbReference type="InterPro" id="IPR003439">
    <property type="entry name" value="ABC_transporter-like_ATP-bd"/>
</dbReference>
<evidence type="ECO:0000256" key="1">
    <source>
        <dbReference type="ARBA" id="ARBA00022448"/>
    </source>
</evidence>
<dbReference type="PANTHER" id="PTHR19241">
    <property type="entry name" value="ATP-BINDING CASSETTE TRANSPORTER"/>
    <property type="match status" value="1"/>
</dbReference>
<protein>
    <submittedName>
        <fullName evidence="4">ATP-binding cassette multidrug transporter PDR12</fullName>
    </submittedName>
</protein>